<dbReference type="Gene3D" id="3.40.50.300">
    <property type="entry name" value="P-loop containing nucleotide triphosphate hydrolases"/>
    <property type="match status" value="1"/>
</dbReference>
<protein>
    <recommendedName>
        <fullName evidence="1">IstB-like ATP-binding domain-containing protein</fullName>
    </recommendedName>
</protein>
<feature type="domain" description="IstB-like ATP-binding" evidence="1">
    <location>
        <begin position="97"/>
        <end position="192"/>
    </location>
</feature>
<dbReference type="InterPro" id="IPR027417">
    <property type="entry name" value="P-loop_NTPase"/>
</dbReference>
<comment type="caution">
    <text evidence="2">The sequence shown here is derived from an EMBL/GenBank/DDBJ whole genome shotgun (WGS) entry which is preliminary data.</text>
</comment>
<dbReference type="InterPro" id="IPR002611">
    <property type="entry name" value="IstB_ATP-bd"/>
</dbReference>
<proteinExistence type="predicted"/>
<reference evidence="2 3" key="1">
    <citation type="submission" date="2015-10" db="EMBL/GenBank/DDBJ databases">
        <title>Draft genome sequence of Streptomyces sp. RV15, isolated from a marine sponge.</title>
        <authorList>
            <person name="Ruckert C."/>
            <person name="Abdelmohsen U.R."/>
            <person name="Winkler A."/>
            <person name="Hentschel U."/>
            <person name="Kalinowski J."/>
            <person name="Kampfer P."/>
            <person name="Glaeser S."/>
        </authorList>
    </citation>
    <scope>NUCLEOTIDE SEQUENCE [LARGE SCALE GENOMIC DNA]</scope>
    <source>
        <strain evidence="2 3">RV15</strain>
    </source>
</reference>
<accession>A0A101UYS8</accession>
<dbReference type="Proteomes" id="UP000053260">
    <property type="component" value="Unassembled WGS sequence"/>
</dbReference>
<dbReference type="GO" id="GO:0005524">
    <property type="term" value="F:ATP binding"/>
    <property type="evidence" value="ECO:0007669"/>
    <property type="project" value="InterPro"/>
</dbReference>
<dbReference type="EMBL" id="LMXB01000053">
    <property type="protein sequence ID" value="KUO19308.1"/>
    <property type="molecule type" value="Genomic_DNA"/>
</dbReference>
<dbReference type="Pfam" id="PF01695">
    <property type="entry name" value="IstB_IS21"/>
    <property type="match status" value="1"/>
</dbReference>
<name>A0A101UYS8_9ACTN</name>
<evidence type="ECO:0000313" key="3">
    <source>
        <dbReference type="Proteomes" id="UP000053260"/>
    </source>
</evidence>
<dbReference type="AlphaFoldDB" id="A0A101UYS8"/>
<keyword evidence="3" id="KW-1185">Reference proteome</keyword>
<sequence>MTPTQAAETAAEPQGLPTRMALPGIPESALIDEACRDLRPPAFRERFVEIGATARLEQPSYEQFLQIEVAAREVRRRQRQVRAAKSSRPKRLEDCQAALVNELAGAEAVKRPSSVIARCSTLALLYLSEFGYLNLARKGARLLYQIFTKREEGKATAVASDAPFSKWDKTFTDARLCTAIADRLTFKGTLIQKTVTDPCQLKPTETARQAGHL</sequence>
<evidence type="ECO:0000259" key="1">
    <source>
        <dbReference type="Pfam" id="PF01695"/>
    </source>
</evidence>
<dbReference type="STRING" id="909626.AQJ91_20295"/>
<evidence type="ECO:0000313" key="2">
    <source>
        <dbReference type="EMBL" id="KUO19308.1"/>
    </source>
</evidence>
<gene>
    <name evidence="2" type="ORF">AQJ91_20295</name>
</gene>
<organism evidence="2 3">
    <name type="scientific">Streptomyces dysideae</name>
    <dbReference type="NCBI Taxonomy" id="909626"/>
    <lineage>
        <taxon>Bacteria</taxon>
        <taxon>Bacillati</taxon>
        <taxon>Actinomycetota</taxon>
        <taxon>Actinomycetes</taxon>
        <taxon>Kitasatosporales</taxon>
        <taxon>Streptomycetaceae</taxon>
        <taxon>Streptomyces</taxon>
    </lineage>
</organism>